<name>A0A2U1IWM4_SMIAN</name>
<gene>
    <name evidence="1" type="ORF">BB558_006855</name>
</gene>
<dbReference type="EMBL" id="MBFU01000933">
    <property type="protein sequence ID" value="PVZ97197.1"/>
    <property type="molecule type" value="Genomic_DNA"/>
</dbReference>
<comment type="caution">
    <text evidence="1">The sequence shown here is derived from an EMBL/GenBank/DDBJ whole genome shotgun (WGS) entry which is preliminary data.</text>
</comment>
<reference evidence="1 2" key="1">
    <citation type="journal article" date="2018" name="MBio">
        <title>Comparative Genomics Reveals the Core Gene Toolbox for the Fungus-Insect Symbiosis.</title>
        <authorList>
            <person name="Wang Y."/>
            <person name="Stata M."/>
            <person name="Wang W."/>
            <person name="Stajich J.E."/>
            <person name="White M.M."/>
            <person name="Moncalvo J.M."/>
        </authorList>
    </citation>
    <scope>NUCLEOTIDE SEQUENCE [LARGE SCALE GENOMIC DNA]</scope>
    <source>
        <strain evidence="1 2">AUS-126-30</strain>
    </source>
</reference>
<sequence>MASTLDANNNIVIWPNLLFQSKITKIGNFFGNIEKSDIGYKIKVIISDRDKGLKKSIKMYLTK</sequence>
<proteinExistence type="predicted"/>
<evidence type="ECO:0000313" key="2">
    <source>
        <dbReference type="Proteomes" id="UP000245591"/>
    </source>
</evidence>
<organism evidence="1 2">
    <name type="scientific">Smittium angustum</name>
    <dbReference type="NCBI Taxonomy" id="133377"/>
    <lineage>
        <taxon>Eukaryota</taxon>
        <taxon>Fungi</taxon>
        <taxon>Fungi incertae sedis</taxon>
        <taxon>Zoopagomycota</taxon>
        <taxon>Kickxellomycotina</taxon>
        <taxon>Harpellomycetes</taxon>
        <taxon>Harpellales</taxon>
        <taxon>Legeriomycetaceae</taxon>
        <taxon>Smittium</taxon>
    </lineage>
</organism>
<dbReference type="AlphaFoldDB" id="A0A2U1IWM4"/>
<accession>A0A2U1IWM4</accession>
<keyword evidence="2" id="KW-1185">Reference proteome</keyword>
<evidence type="ECO:0000313" key="1">
    <source>
        <dbReference type="EMBL" id="PVZ97197.1"/>
    </source>
</evidence>
<dbReference type="Proteomes" id="UP000245591">
    <property type="component" value="Unassembled WGS sequence"/>
</dbReference>
<protein>
    <submittedName>
        <fullName evidence="1">Uncharacterized protein</fullName>
    </submittedName>
</protein>
<feature type="non-terminal residue" evidence="1">
    <location>
        <position position="63"/>
    </location>
</feature>